<dbReference type="Gene3D" id="3.40.50.1820">
    <property type="entry name" value="alpha/beta hydrolase"/>
    <property type="match status" value="1"/>
</dbReference>
<keyword evidence="1 3" id="KW-0378">Hydrolase</keyword>
<accession>A0ABV1M3J9</accession>
<dbReference type="SUPFAM" id="SSF53474">
    <property type="entry name" value="alpha/beta-Hydrolases"/>
    <property type="match status" value="1"/>
</dbReference>
<sequence>MSGQALELLHAAASGGANAAPPLLFVHGAYSAANCWQQHFLPWFSQQGYDCWALSLRGHGNSPGRDRLHSYGIADYVADVAWACGQLPQPPVLLGHSMGGFVIQQYLRQHTAPAAVLLASVPPGGLALSTWRLALTAPDILLGLNLFQQGKHQPTAEEVRRMLLSPDVDPASAQWLASNCQVESQRAVMDMTLTTALFTRHLPCPALSLVGRNDLLVSPLEATSGGHLLGISITVLPELGHMLMLDHRWQSVAQTVADWLARQFPQPAVVRGQLAGRGKVC</sequence>
<dbReference type="InterPro" id="IPR000073">
    <property type="entry name" value="AB_hydrolase_1"/>
</dbReference>
<dbReference type="PANTHER" id="PTHR43798:SF31">
    <property type="entry name" value="AB HYDROLASE SUPERFAMILY PROTEIN YCLE"/>
    <property type="match status" value="1"/>
</dbReference>
<evidence type="ECO:0000256" key="1">
    <source>
        <dbReference type="ARBA" id="ARBA00022801"/>
    </source>
</evidence>
<name>A0ABV1M3J9_9NEIS</name>
<comment type="caution">
    <text evidence="3">The sequence shown here is derived from an EMBL/GenBank/DDBJ whole genome shotgun (WGS) entry which is preliminary data.</text>
</comment>
<evidence type="ECO:0000313" key="4">
    <source>
        <dbReference type="Proteomes" id="UP001433638"/>
    </source>
</evidence>
<evidence type="ECO:0000313" key="3">
    <source>
        <dbReference type="EMBL" id="MEQ6290806.1"/>
    </source>
</evidence>
<proteinExistence type="predicted"/>
<keyword evidence="4" id="KW-1185">Reference proteome</keyword>
<gene>
    <name evidence="3" type="ORF">ABNW52_09280</name>
</gene>
<protein>
    <submittedName>
        <fullName evidence="3">Alpha/beta fold hydrolase</fullName>
    </submittedName>
</protein>
<dbReference type="Pfam" id="PF12697">
    <property type="entry name" value="Abhydrolase_6"/>
    <property type="match status" value="1"/>
</dbReference>
<dbReference type="EMBL" id="JBEFLD010000004">
    <property type="protein sequence ID" value="MEQ6290806.1"/>
    <property type="molecule type" value="Genomic_DNA"/>
</dbReference>
<dbReference type="GO" id="GO:0016787">
    <property type="term" value="F:hydrolase activity"/>
    <property type="evidence" value="ECO:0007669"/>
    <property type="project" value="UniProtKB-KW"/>
</dbReference>
<dbReference type="InterPro" id="IPR050266">
    <property type="entry name" value="AB_hydrolase_sf"/>
</dbReference>
<dbReference type="PANTHER" id="PTHR43798">
    <property type="entry name" value="MONOACYLGLYCEROL LIPASE"/>
    <property type="match status" value="1"/>
</dbReference>
<organism evidence="3 4">
    <name type="scientific">Vogesella oryzagri</name>
    <dbReference type="NCBI Taxonomy" id="3160864"/>
    <lineage>
        <taxon>Bacteria</taxon>
        <taxon>Pseudomonadati</taxon>
        <taxon>Pseudomonadota</taxon>
        <taxon>Betaproteobacteria</taxon>
        <taxon>Neisseriales</taxon>
        <taxon>Chromobacteriaceae</taxon>
        <taxon>Vogesella</taxon>
    </lineage>
</organism>
<dbReference type="Proteomes" id="UP001433638">
    <property type="component" value="Unassembled WGS sequence"/>
</dbReference>
<dbReference type="InterPro" id="IPR029058">
    <property type="entry name" value="AB_hydrolase_fold"/>
</dbReference>
<evidence type="ECO:0000259" key="2">
    <source>
        <dbReference type="Pfam" id="PF12697"/>
    </source>
</evidence>
<dbReference type="RefSeq" id="WP_349586736.1">
    <property type="nucleotide sequence ID" value="NZ_JBEFLD010000004.1"/>
</dbReference>
<feature type="domain" description="AB hydrolase-1" evidence="2">
    <location>
        <begin position="23"/>
        <end position="254"/>
    </location>
</feature>
<reference evidence="3" key="1">
    <citation type="submission" date="2024-06" db="EMBL/GenBank/DDBJ databases">
        <title>Genome sequence of Vogesella sp. MAHUQ-64.</title>
        <authorList>
            <person name="Huq M.A."/>
        </authorList>
    </citation>
    <scope>NUCLEOTIDE SEQUENCE</scope>
    <source>
        <strain evidence="3">MAHUQ-64</strain>
    </source>
</reference>